<name>A0A6A6Y2F0_9PEZI</name>
<evidence type="ECO:0000313" key="2">
    <source>
        <dbReference type="EMBL" id="KAF2802819.1"/>
    </source>
</evidence>
<organism evidence="2">
    <name type="scientific">Mytilinidion resinicola</name>
    <dbReference type="NCBI Taxonomy" id="574789"/>
    <lineage>
        <taxon>Eukaryota</taxon>
        <taxon>Fungi</taxon>
        <taxon>Dikarya</taxon>
        <taxon>Ascomycota</taxon>
        <taxon>Pezizomycotina</taxon>
        <taxon>Dothideomycetes</taxon>
        <taxon>Pleosporomycetidae</taxon>
        <taxon>Mytilinidiales</taxon>
        <taxon>Mytilinidiaceae</taxon>
        <taxon>Mytilinidion</taxon>
    </lineage>
</organism>
<reference evidence="2 4" key="1">
    <citation type="journal article" date="2020" name="Stud. Mycol.">
        <title>101 Dothideomycetes genomes: a test case for predicting lifestyles and emergence of pathogens.</title>
        <authorList>
            <person name="Haridas S."/>
            <person name="Albert R."/>
            <person name="Binder M."/>
            <person name="Bloem J."/>
            <person name="Labutti K."/>
            <person name="Salamov A."/>
            <person name="Andreopoulos B."/>
            <person name="Baker S."/>
            <person name="Barry K."/>
            <person name="Bills G."/>
            <person name="Bluhm B."/>
            <person name="Cannon C."/>
            <person name="Castanera R."/>
            <person name="Culley D."/>
            <person name="Daum C."/>
            <person name="Ezra D."/>
            <person name="Gonzalez J."/>
            <person name="Henrissat B."/>
            <person name="Kuo A."/>
            <person name="Liang C."/>
            <person name="Lipzen A."/>
            <person name="Lutzoni F."/>
            <person name="Magnuson J."/>
            <person name="Mondo S."/>
            <person name="Nolan M."/>
            <person name="Ohm R."/>
            <person name="Pangilinan J."/>
            <person name="Park H.-J."/>
            <person name="Ramirez L."/>
            <person name="Alfaro M."/>
            <person name="Sun H."/>
            <person name="Tritt A."/>
            <person name="Yoshinaga Y."/>
            <person name="Zwiers L.-H."/>
            <person name="Turgeon B."/>
            <person name="Goodwin S."/>
            <person name="Spatafora J."/>
            <person name="Crous P."/>
            <person name="Grigoriev I."/>
        </authorList>
    </citation>
    <scope>NUCLEOTIDE SEQUENCE</scope>
    <source>
        <strain evidence="2 4">CBS 304.34</strain>
    </source>
</reference>
<dbReference type="Proteomes" id="UP000504636">
    <property type="component" value="Unplaced"/>
</dbReference>
<accession>A0A6A6Y2F0</accession>
<proteinExistence type="predicted"/>
<evidence type="ECO:0000313" key="4">
    <source>
        <dbReference type="RefSeq" id="XP_033569783.1"/>
    </source>
</evidence>
<feature type="region of interest" description="Disordered" evidence="1">
    <location>
        <begin position="1"/>
        <end position="22"/>
    </location>
</feature>
<reference evidence="4" key="2">
    <citation type="submission" date="2020-04" db="EMBL/GenBank/DDBJ databases">
        <authorList>
            <consortium name="NCBI Genome Project"/>
        </authorList>
    </citation>
    <scope>NUCLEOTIDE SEQUENCE</scope>
    <source>
        <strain evidence="4">CBS 304.34</strain>
    </source>
</reference>
<dbReference type="AlphaFoldDB" id="A0A6A6Y2F0"/>
<protein>
    <submittedName>
        <fullName evidence="2 4">Uncharacterized protein</fullName>
    </submittedName>
</protein>
<evidence type="ECO:0000256" key="1">
    <source>
        <dbReference type="SAM" id="MobiDB-lite"/>
    </source>
</evidence>
<sequence>MPSTRGKRLSSQQSRLKAPQKGSKCWERLVATESHRWAVKIILITYWTTLNGIITTVSFCSSSSSGHSGFEACGSLSRCCEWSFFRFDSVTAPSHVRWPSAQVRLQMHRRRGVIILKVTP</sequence>
<gene>
    <name evidence="2 4" type="ORF">BDZ99DRAFT_200273</name>
</gene>
<evidence type="ECO:0000313" key="3">
    <source>
        <dbReference type="Proteomes" id="UP000504636"/>
    </source>
</evidence>
<keyword evidence="3" id="KW-1185">Reference proteome</keyword>
<dbReference type="EMBL" id="MU003721">
    <property type="protein sequence ID" value="KAF2802819.1"/>
    <property type="molecule type" value="Genomic_DNA"/>
</dbReference>
<dbReference type="RefSeq" id="XP_033569783.1">
    <property type="nucleotide sequence ID" value="XM_033713243.1"/>
</dbReference>
<dbReference type="GeneID" id="54454136"/>
<reference evidence="4" key="3">
    <citation type="submission" date="2025-04" db="UniProtKB">
        <authorList>
            <consortium name="RefSeq"/>
        </authorList>
    </citation>
    <scope>IDENTIFICATION</scope>
    <source>
        <strain evidence="4">CBS 304.34</strain>
    </source>
</reference>